<protein>
    <submittedName>
        <fullName evidence="16">Toll-like receptor 21</fullName>
    </submittedName>
</protein>
<dbReference type="InterPro" id="IPR000157">
    <property type="entry name" value="TIR_dom"/>
</dbReference>
<accession>A0A8C4XDL9</accession>
<keyword evidence="6" id="KW-0732">Signal</keyword>
<evidence type="ECO:0000259" key="15">
    <source>
        <dbReference type="PROSITE" id="PS50104"/>
    </source>
</evidence>
<evidence type="ECO:0000256" key="13">
    <source>
        <dbReference type="ARBA" id="ARBA00023198"/>
    </source>
</evidence>
<dbReference type="InterPro" id="IPR001611">
    <property type="entry name" value="Leu-rich_rpt"/>
</dbReference>
<comment type="subcellular location">
    <subcellularLocation>
        <location evidence="1">Membrane</location>
        <topology evidence="1">Single-pass type I membrane protein</topology>
    </subcellularLocation>
</comment>
<dbReference type="Pfam" id="PF01582">
    <property type="entry name" value="TIR"/>
    <property type="match status" value="1"/>
</dbReference>
<dbReference type="InterPro" id="IPR003591">
    <property type="entry name" value="Leu-rich_rpt_typical-subtyp"/>
</dbReference>
<evidence type="ECO:0000313" key="17">
    <source>
        <dbReference type="Proteomes" id="UP000694620"/>
    </source>
</evidence>
<keyword evidence="11" id="KW-0675">Receptor</keyword>
<evidence type="ECO:0000256" key="5">
    <source>
        <dbReference type="ARBA" id="ARBA00022692"/>
    </source>
</evidence>
<dbReference type="FunFam" id="3.40.50.10140:FF:000001">
    <property type="entry name" value="Toll-like receptor 2"/>
    <property type="match status" value="1"/>
</dbReference>
<keyword evidence="3" id="KW-0399">Innate immunity</keyword>
<evidence type="ECO:0000256" key="14">
    <source>
        <dbReference type="SAM" id="Phobius"/>
    </source>
</evidence>
<dbReference type="GO" id="GO:0038023">
    <property type="term" value="F:signaling receptor activity"/>
    <property type="evidence" value="ECO:0007669"/>
    <property type="project" value="TreeGrafter"/>
</dbReference>
<feature type="transmembrane region" description="Helical" evidence="14">
    <location>
        <begin position="733"/>
        <end position="753"/>
    </location>
</feature>
<dbReference type="FunFam" id="3.80.10.10:FF:001164">
    <property type="entry name" value="GH01279p"/>
    <property type="match status" value="2"/>
</dbReference>
<evidence type="ECO:0000256" key="11">
    <source>
        <dbReference type="ARBA" id="ARBA00023170"/>
    </source>
</evidence>
<evidence type="ECO:0000256" key="6">
    <source>
        <dbReference type="ARBA" id="ARBA00022729"/>
    </source>
</evidence>
<dbReference type="GO" id="GO:0005886">
    <property type="term" value="C:plasma membrane"/>
    <property type="evidence" value="ECO:0007669"/>
    <property type="project" value="TreeGrafter"/>
</dbReference>
<dbReference type="Pfam" id="PF13855">
    <property type="entry name" value="LRR_8"/>
    <property type="match status" value="5"/>
</dbReference>
<evidence type="ECO:0000256" key="12">
    <source>
        <dbReference type="ARBA" id="ARBA00023180"/>
    </source>
</evidence>
<organism evidence="16 17">
    <name type="scientific">Erpetoichthys calabaricus</name>
    <name type="common">Rope fish</name>
    <name type="synonym">Calamoichthys calabaricus</name>
    <dbReference type="NCBI Taxonomy" id="27687"/>
    <lineage>
        <taxon>Eukaryota</taxon>
        <taxon>Metazoa</taxon>
        <taxon>Chordata</taxon>
        <taxon>Craniata</taxon>
        <taxon>Vertebrata</taxon>
        <taxon>Euteleostomi</taxon>
        <taxon>Actinopterygii</taxon>
        <taxon>Polypteriformes</taxon>
        <taxon>Polypteridae</taxon>
        <taxon>Erpetoichthys</taxon>
    </lineage>
</organism>
<reference evidence="16" key="1">
    <citation type="submission" date="2021-06" db="EMBL/GenBank/DDBJ databases">
        <authorList>
            <consortium name="Wellcome Sanger Institute Data Sharing"/>
        </authorList>
    </citation>
    <scope>NUCLEOTIDE SEQUENCE [LARGE SCALE GENOMIC DNA]</scope>
</reference>
<keyword evidence="13" id="KW-0395">Inflammatory response</keyword>
<evidence type="ECO:0000256" key="9">
    <source>
        <dbReference type="ARBA" id="ARBA00022989"/>
    </source>
</evidence>
<evidence type="ECO:0000256" key="7">
    <source>
        <dbReference type="ARBA" id="ARBA00022737"/>
    </source>
</evidence>
<comment type="similarity">
    <text evidence="2">Belongs to the Toll-like receptor family.</text>
</comment>
<sequence length="967" mass="113073">YKYHKYKYIYLMLVTLISAYSFKNCIRNYQDDTSFNCIQRFQRCVSDLVSDLPHNTRALNISHNLLTRLPQEAFHKFSQLISLRIDFNALETLEEYAFDGLYSLKMLNLSFNKIQHLKSKMLAGLSNLTDLFLNNNNLGAIEYDAFFFLGTLKLLNLRSNKLQNYSQIVKSVSTLTSLRMLDLCYNFLATLNHSCSLPKSLIILKLCNNSLVSLGNKQSPFSFVHILDLSNNTALNEQCFDNLDLGNVKYLQMKFNQISILRFLNTSNIKRGHVDYSGMGLNDNSRLQNLCEYLRHSEVRRLALQSNNISSLQTNTFDNCPEFKIIDFSRNVLKNSKCLNFLKSKSSVQSVTIEHNQLNRLYSCSKVKYHFPHLVNISYRYNRILSVADSAFSNAPNLLSLKLNINNIAFLNKGAFKNLTKLKLLRLDNNLITDLFSSSFGNLSNLQILNLRNNRISVIFDLTFQSLENLEILDLGGNKITHVTKKAFSGLLKLINLYLDRNNIKLLTNEMFHQIQNTLLTLDLQSNQIRYISKESSLSPFKNLTKLRDLKLSEQRPYGITIIPHSYFKGLRSLKSLFLSGNRIMKLPTDAFDDLVNLEFLSLDNSCDGISKIYDGIFRHLKKLRVLNMENMGIQSLTEEVFGNLTNLHSLLLSRNPLQIMNVTIIQNLTSLRYLDLRKCPISCTCDNTPFKNWSDNASEVQIVYFYDLMCSDQSNHFYKFDNSVCYLDIGKYLFLSISPLLILLMVSPIVYLKMYWKIKYTYYIFRSWFNDHWRRMEDKTPYKYDAFISYNSKDEDWVLQQLLPNLEMEGTSFFKLCLHHRDFELGRNIVDNIVDSIYNSRKTICVVSRQYLRSEWCSLEIQMASYRLFHEMKDVLILIFLEKIPNRELSTYHRIRRVMLKKTYIDWPETTEEQEFFWTKLKEALRISSLMGCDTSECEEKKFLLLFFLSDTENQFLSPKNLYMTK</sequence>
<dbReference type="InterPro" id="IPR035897">
    <property type="entry name" value="Toll_tir_struct_dom_sf"/>
</dbReference>
<dbReference type="Ensembl" id="ENSECRT00000024742.1">
    <property type="protein sequence ID" value="ENSECRP00000024209.1"/>
    <property type="gene ID" value="ENSECRG00000016380.1"/>
</dbReference>
<dbReference type="Proteomes" id="UP000694620">
    <property type="component" value="Chromosome 17"/>
</dbReference>
<dbReference type="GO" id="GO:0006954">
    <property type="term" value="P:inflammatory response"/>
    <property type="evidence" value="ECO:0007669"/>
    <property type="project" value="UniProtKB-KW"/>
</dbReference>
<evidence type="ECO:0000256" key="2">
    <source>
        <dbReference type="ARBA" id="ARBA00009634"/>
    </source>
</evidence>
<keyword evidence="7" id="KW-0677">Repeat</keyword>
<dbReference type="PANTHER" id="PTHR24365">
    <property type="entry name" value="TOLL-LIKE RECEPTOR"/>
    <property type="match status" value="1"/>
</dbReference>
<dbReference type="SUPFAM" id="SSF52200">
    <property type="entry name" value="Toll/Interleukin receptor TIR domain"/>
    <property type="match status" value="1"/>
</dbReference>
<dbReference type="GO" id="GO:0045087">
    <property type="term" value="P:innate immune response"/>
    <property type="evidence" value="ECO:0007669"/>
    <property type="project" value="UniProtKB-KW"/>
</dbReference>
<dbReference type="SMART" id="SM00369">
    <property type="entry name" value="LRR_TYP"/>
    <property type="match status" value="17"/>
</dbReference>
<evidence type="ECO:0000256" key="3">
    <source>
        <dbReference type="ARBA" id="ARBA00022588"/>
    </source>
</evidence>
<keyword evidence="17" id="KW-1185">Reference proteome</keyword>
<dbReference type="SUPFAM" id="SSF52058">
    <property type="entry name" value="L domain-like"/>
    <property type="match status" value="2"/>
</dbReference>
<dbReference type="AlphaFoldDB" id="A0A8C4XDL9"/>
<dbReference type="Gene3D" id="3.40.50.10140">
    <property type="entry name" value="Toll/interleukin-1 receptor homology (TIR) domain"/>
    <property type="match status" value="1"/>
</dbReference>
<keyword evidence="10 14" id="KW-0472">Membrane</keyword>
<reference evidence="16" key="3">
    <citation type="submission" date="2025-09" db="UniProtKB">
        <authorList>
            <consortium name="Ensembl"/>
        </authorList>
    </citation>
    <scope>IDENTIFICATION</scope>
</reference>
<evidence type="ECO:0000313" key="16">
    <source>
        <dbReference type="Ensembl" id="ENSECRP00000024209.1"/>
    </source>
</evidence>
<proteinExistence type="inferred from homology"/>
<evidence type="ECO:0000256" key="8">
    <source>
        <dbReference type="ARBA" id="ARBA00022859"/>
    </source>
</evidence>
<dbReference type="InterPro" id="IPR032675">
    <property type="entry name" value="LRR_dom_sf"/>
</dbReference>
<dbReference type="SMART" id="SM00365">
    <property type="entry name" value="LRR_SD22"/>
    <property type="match status" value="7"/>
</dbReference>
<dbReference type="GO" id="GO:0007165">
    <property type="term" value="P:signal transduction"/>
    <property type="evidence" value="ECO:0007669"/>
    <property type="project" value="InterPro"/>
</dbReference>
<dbReference type="PANTHER" id="PTHR24365:SF545">
    <property type="entry name" value="TOLL-LIKE RECEPTOR 12"/>
    <property type="match status" value="1"/>
</dbReference>
<dbReference type="Gene3D" id="3.80.10.10">
    <property type="entry name" value="Ribonuclease Inhibitor"/>
    <property type="match status" value="4"/>
</dbReference>
<name>A0A8C4XDL9_ERPCA</name>
<feature type="domain" description="TIR" evidence="15">
    <location>
        <begin position="783"/>
        <end position="926"/>
    </location>
</feature>
<dbReference type="PROSITE" id="PS50104">
    <property type="entry name" value="TIR"/>
    <property type="match status" value="1"/>
</dbReference>
<evidence type="ECO:0000256" key="1">
    <source>
        <dbReference type="ARBA" id="ARBA00004479"/>
    </source>
</evidence>
<keyword evidence="12" id="KW-0325">Glycoprotein</keyword>
<evidence type="ECO:0000256" key="10">
    <source>
        <dbReference type="ARBA" id="ARBA00023136"/>
    </source>
</evidence>
<dbReference type="PROSITE" id="PS51450">
    <property type="entry name" value="LRR"/>
    <property type="match status" value="4"/>
</dbReference>
<evidence type="ECO:0000256" key="4">
    <source>
        <dbReference type="ARBA" id="ARBA00022614"/>
    </source>
</evidence>
<keyword evidence="4" id="KW-0433">Leucine-rich repeat</keyword>
<reference evidence="16" key="2">
    <citation type="submission" date="2025-08" db="UniProtKB">
        <authorList>
            <consortium name="Ensembl"/>
        </authorList>
    </citation>
    <scope>IDENTIFICATION</scope>
</reference>
<keyword evidence="5 14" id="KW-0812">Transmembrane</keyword>
<keyword evidence="9 14" id="KW-1133">Transmembrane helix</keyword>
<dbReference type="SMART" id="SM00255">
    <property type="entry name" value="TIR"/>
    <property type="match status" value="1"/>
</dbReference>
<keyword evidence="8" id="KW-0391">Immunity</keyword>
<dbReference type="GeneTree" id="ENSGT00940000163576"/>